<keyword evidence="9" id="KW-0406">Ion transport</keyword>
<evidence type="ECO:0000256" key="10">
    <source>
        <dbReference type="ARBA" id="ARBA00023136"/>
    </source>
</evidence>
<comment type="similarity">
    <text evidence="2">Belongs to the CorA metal ion transporter (MIT) (TC 1.A.35) family.</text>
</comment>
<dbReference type="Proteomes" id="UP000249739">
    <property type="component" value="Unassembled WGS sequence"/>
</dbReference>
<protein>
    <submittedName>
        <fullName evidence="12">Zinc transporter ZntB</fullName>
    </submittedName>
</protein>
<keyword evidence="7" id="KW-0862">Zinc</keyword>
<evidence type="ECO:0000256" key="11">
    <source>
        <dbReference type="SAM" id="Phobius"/>
    </source>
</evidence>
<dbReference type="CDD" id="cd12833">
    <property type="entry name" value="ZntB-like_1"/>
    <property type="match status" value="1"/>
</dbReference>
<evidence type="ECO:0000256" key="1">
    <source>
        <dbReference type="ARBA" id="ARBA00004651"/>
    </source>
</evidence>
<evidence type="ECO:0000256" key="8">
    <source>
        <dbReference type="ARBA" id="ARBA00022989"/>
    </source>
</evidence>
<evidence type="ECO:0000313" key="12">
    <source>
        <dbReference type="EMBL" id="PZP55237.1"/>
    </source>
</evidence>
<dbReference type="Gene3D" id="1.20.58.340">
    <property type="entry name" value="Magnesium transport protein CorA, transmembrane region"/>
    <property type="match status" value="2"/>
</dbReference>
<dbReference type="PANTHER" id="PTHR46494:SF3">
    <property type="entry name" value="ZINC TRANSPORT PROTEIN ZNTB"/>
    <property type="match status" value="1"/>
</dbReference>
<feature type="transmembrane region" description="Helical" evidence="11">
    <location>
        <begin position="264"/>
        <end position="287"/>
    </location>
</feature>
<dbReference type="SUPFAM" id="SSF143865">
    <property type="entry name" value="CorA soluble domain-like"/>
    <property type="match status" value="1"/>
</dbReference>
<dbReference type="GO" id="GO:0050897">
    <property type="term" value="F:cobalt ion binding"/>
    <property type="evidence" value="ECO:0007669"/>
    <property type="project" value="TreeGrafter"/>
</dbReference>
<evidence type="ECO:0000256" key="9">
    <source>
        <dbReference type="ARBA" id="ARBA00023065"/>
    </source>
</evidence>
<keyword evidence="10 11" id="KW-0472">Membrane</keyword>
<dbReference type="InterPro" id="IPR002523">
    <property type="entry name" value="MgTranspt_CorA/ZnTranspt_ZntB"/>
</dbReference>
<sequence length="324" mass="37282">MAQNGITFAWTIDGHGSGIRISNENIAEEIRNVGLAWVHINDSDFEARAWIEKEIYYLDRIILDALLAEETHPRYIDYQDGMLLILRGVNLNPDQEPEDMVSLRIWIDSHRIITVERRKVQTIRDIDRRLEEKTGPKNAGEFLTMLTGHLFDHIDDAMTRLHDQLDALEDKLQDNPEAVSQRDVSALRRQAMTFHRYIAPQRDVINHLRLSNSAWIPPIHKRIFSEHSDKVNQMIESLDFLKDRALIVYDELTSLTNLKTNKNLYLLSGITTIFMPLSFITGLLGMNVMDIPGAHAPHAFAYIAIGTIALGILMASIFKWLKWF</sequence>
<evidence type="ECO:0000256" key="3">
    <source>
        <dbReference type="ARBA" id="ARBA00022448"/>
    </source>
</evidence>
<organism evidence="12 13">
    <name type="scientific">Micavibrio aeruginosavorus</name>
    <dbReference type="NCBI Taxonomy" id="349221"/>
    <lineage>
        <taxon>Bacteria</taxon>
        <taxon>Pseudomonadati</taxon>
        <taxon>Bdellovibrionota</taxon>
        <taxon>Bdellovibrionia</taxon>
        <taxon>Bdellovibrionales</taxon>
        <taxon>Pseudobdellovibrionaceae</taxon>
        <taxon>Micavibrio</taxon>
    </lineage>
</organism>
<proteinExistence type="inferred from homology"/>
<dbReference type="GO" id="GO:0000287">
    <property type="term" value="F:magnesium ion binding"/>
    <property type="evidence" value="ECO:0007669"/>
    <property type="project" value="TreeGrafter"/>
</dbReference>
<dbReference type="GO" id="GO:0005886">
    <property type="term" value="C:plasma membrane"/>
    <property type="evidence" value="ECO:0007669"/>
    <property type="project" value="UniProtKB-SubCell"/>
</dbReference>
<comment type="subcellular location">
    <subcellularLocation>
        <location evidence="1">Cell membrane</location>
        <topology evidence="1">Multi-pass membrane protein</topology>
    </subcellularLocation>
</comment>
<dbReference type="GO" id="GO:0015095">
    <property type="term" value="F:magnesium ion transmembrane transporter activity"/>
    <property type="evidence" value="ECO:0007669"/>
    <property type="project" value="TreeGrafter"/>
</dbReference>
<comment type="caution">
    <text evidence="12">The sequence shown here is derived from an EMBL/GenBank/DDBJ whole genome shotgun (WGS) entry which is preliminary data.</text>
</comment>
<evidence type="ECO:0000256" key="2">
    <source>
        <dbReference type="ARBA" id="ARBA00009765"/>
    </source>
</evidence>
<dbReference type="Pfam" id="PF01544">
    <property type="entry name" value="CorA"/>
    <property type="match status" value="1"/>
</dbReference>
<keyword evidence="6 11" id="KW-0812">Transmembrane</keyword>
<dbReference type="PANTHER" id="PTHR46494">
    <property type="entry name" value="CORA FAMILY METAL ION TRANSPORTER (EUROFUNG)"/>
    <property type="match status" value="1"/>
</dbReference>
<dbReference type="SUPFAM" id="SSF144083">
    <property type="entry name" value="Magnesium transport protein CorA, transmembrane region"/>
    <property type="match status" value="1"/>
</dbReference>
<feature type="transmembrane region" description="Helical" evidence="11">
    <location>
        <begin position="299"/>
        <end position="321"/>
    </location>
</feature>
<accession>A0A2W5FN62</accession>
<reference evidence="12 13" key="1">
    <citation type="submission" date="2017-08" db="EMBL/GenBank/DDBJ databases">
        <title>Infants hospitalized years apart are colonized by the same room-sourced microbial strains.</title>
        <authorList>
            <person name="Brooks B."/>
            <person name="Olm M.R."/>
            <person name="Firek B.A."/>
            <person name="Baker R."/>
            <person name="Thomas B.C."/>
            <person name="Morowitz M.J."/>
            <person name="Banfield J.F."/>
        </authorList>
    </citation>
    <scope>NUCLEOTIDE SEQUENCE [LARGE SCALE GENOMIC DNA]</scope>
    <source>
        <strain evidence="12">S2_006_000_R2_64</strain>
    </source>
</reference>
<dbReference type="InterPro" id="IPR045861">
    <property type="entry name" value="CorA_cytoplasmic_dom"/>
</dbReference>
<dbReference type="Gene3D" id="3.30.460.20">
    <property type="entry name" value="CorA soluble domain-like"/>
    <property type="match status" value="1"/>
</dbReference>
<evidence type="ECO:0000313" key="13">
    <source>
        <dbReference type="Proteomes" id="UP000249739"/>
    </source>
</evidence>
<evidence type="ECO:0000256" key="7">
    <source>
        <dbReference type="ARBA" id="ARBA00022833"/>
    </source>
</evidence>
<keyword evidence="4" id="KW-1003">Cell membrane</keyword>
<evidence type="ECO:0000256" key="6">
    <source>
        <dbReference type="ARBA" id="ARBA00022692"/>
    </source>
</evidence>
<keyword evidence="5" id="KW-0997">Cell inner membrane</keyword>
<name>A0A2W5FN62_9BACT</name>
<evidence type="ECO:0000256" key="5">
    <source>
        <dbReference type="ARBA" id="ARBA00022519"/>
    </source>
</evidence>
<gene>
    <name evidence="12" type="ORF">DI586_07520</name>
</gene>
<dbReference type="GO" id="GO:0015087">
    <property type="term" value="F:cobalt ion transmembrane transporter activity"/>
    <property type="evidence" value="ECO:0007669"/>
    <property type="project" value="TreeGrafter"/>
</dbReference>
<keyword evidence="8 11" id="KW-1133">Transmembrane helix</keyword>
<keyword evidence="3" id="KW-0813">Transport</keyword>
<dbReference type="AlphaFoldDB" id="A0A2W5FN62"/>
<evidence type="ECO:0000256" key="4">
    <source>
        <dbReference type="ARBA" id="ARBA00022475"/>
    </source>
</evidence>
<dbReference type="EMBL" id="QFOT01000080">
    <property type="protein sequence ID" value="PZP55237.1"/>
    <property type="molecule type" value="Genomic_DNA"/>
</dbReference>
<dbReference type="InterPro" id="IPR045863">
    <property type="entry name" value="CorA_TM1_TM2"/>
</dbReference>